<keyword evidence="2" id="KW-1185">Reference proteome</keyword>
<dbReference type="KEGG" id="fmg:HYN48_13420"/>
<name>A0A2S0RHJ1_9FLAO</name>
<organism evidence="1 2">
    <name type="scientific">Flavobacterium magnum</name>
    <dbReference type="NCBI Taxonomy" id="2162713"/>
    <lineage>
        <taxon>Bacteria</taxon>
        <taxon>Pseudomonadati</taxon>
        <taxon>Bacteroidota</taxon>
        <taxon>Flavobacteriia</taxon>
        <taxon>Flavobacteriales</taxon>
        <taxon>Flavobacteriaceae</taxon>
        <taxon>Flavobacterium</taxon>
    </lineage>
</organism>
<evidence type="ECO:0000313" key="2">
    <source>
        <dbReference type="Proteomes" id="UP000244193"/>
    </source>
</evidence>
<accession>A0A2S0RHJ1</accession>
<dbReference type="OrthoDB" id="1381020at2"/>
<dbReference type="EMBL" id="CP028811">
    <property type="protein sequence ID" value="AWA30999.1"/>
    <property type="molecule type" value="Genomic_DNA"/>
</dbReference>
<protein>
    <submittedName>
        <fullName evidence="1">Uncharacterized protein</fullName>
    </submittedName>
</protein>
<proteinExistence type="predicted"/>
<dbReference type="RefSeq" id="WP_108372545.1">
    <property type="nucleotide sequence ID" value="NZ_CP028811.1"/>
</dbReference>
<dbReference type="Proteomes" id="UP000244193">
    <property type="component" value="Chromosome"/>
</dbReference>
<gene>
    <name evidence="1" type="ORF">HYN48_13420</name>
</gene>
<evidence type="ECO:0000313" key="1">
    <source>
        <dbReference type="EMBL" id="AWA30999.1"/>
    </source>
</evidence>
<reference evidence="1 2" key="1">
    <citation type="submission" date="2018-04" db="EMBL/GenBank/DDBJ databases">
        <title>Genome sequencing of Flavobacterium sp. HYN0048.</title>
        <authorList>
            <person name="Yi H."/>
            <person name="Baek C."/>
        </authorList>
    </citation>
    <scope>NUCLEOTIDE SEQUENCE [LARGE SCALE GENOMIC DNA]</scope>
    <source>
        <strain evidence="1 2">HYN0048</strain>
    </source>
</reference>
<dbReference type="AlphaFoldDB" id="A0A2S0RHJ1"/>
<sequence length="61" mass="6907">MKGFIKVIDINDKEHFLNIDYIIKFTPTGQAHRGNAIVTTVSETIQTTTTVDEIVDMIKLQ</sequence>